<feature type="transmembrane region" description="Helical" evidence="1">
    <location>
        <begin position="150"/>
        <end position="168"/>
    </location>
</feature>
<feature type="transmembrane region" description="Helical" evidence="1">
    <location>
        <begin position="17"/>
        <end position="36"/>
    </location>
</feature>
<feature type="transmembrane region" description="Helical" evidence="1">
    <location>
        <begin position="80"/>
        <end position="102"/>
    </location>
</feature>
<sequence length="170" mass="19573">MFKDIAHFNNINDYLPILNAILVVEIVVIMLTYSNMLGKYLRIWYQQFLLSALLADVLVIFIVVIIARAIYYYIFDTFSIINFILVMLVIQITHDILFYLMISIIPRGANKIIDLFKDYADEVSYKAIIGDSIMIIATGLIASYLANFDANVNIIILAVFVYLLQYILHT</sequence>
<organism evidence="2">
    <name type="scientific">viral metagenome</name>
    <dbReference type="NCBI Taxonomy" id="1070528"/>
    <lineage>
        <taxon>unclassified sequences</taxon>
        <taxon>metagenomes</taxon>
        <taxon>organismal metagenomes</taxon>
    </lineage>
</organism>
<dbReference type="EMBL" id="MN740580">
    <property type="protein sequence ID" value="QHU34774.1"/>
    <property type="molecule type" value="Genomic_DNA"/>
</dbReference>
<keyword evidence="1" id="KW-1133">Transmembrane helix</keyword>
<reference evidence="2" key="1">
    <citation type="journal article" date="2020" name="Nature">
        <title>Giant virus diversity and host interactions through global metagenomics.</title>
        <authorList>
            <person name="Schulz F."/>
            <person name="Roux S."/>
            <person name="Paez-Espino D."/>
            <person name="Jungbluth S."/>
            <person name="Walsh D.A."/>
            <person name="Denef V.J."/>
            <person name="McMahon K.D."/>
            <person name="Konstantinidis K.T."/>
            <person name="Eloe-Fadrosh E.A."/>
            <person name="Kyrpides N.C."/>
            <person name="Woyke T."/>
        </authorList>
    </citation>
    <scope>NUCLEOTIDE SEQUENCE</scope>
    <source>
        <strain evidence="2">GVMAG-S-1017244-22</strain>
    </source>
</reference>
<name>A0A6C0LYW9_9ZZZZ</name>
<evidence type="ECO:0000256" key="1">
    <source>
        <dbReference type="SAM" id="Phobius"/>
    </source>
</evidence>
<keyword evidence="1" id="KW-0812">Transmembrane</keyword>
<accession>A0A6C0LYW9</accession>
<keyword evidence="1" id="KW-0472">Membrane</keyword>
<feature type="transmembrane region" description="Helical" evidence="1">
    <location>
        <begin position="123"/>
        <end position="144"/>
    </location>
</feature>
<dbReference type="AlphaFoldDB" id="A0A6C0LYW9"/>
<feature type="transmembrane region" description="Helical" evidence="1">
    <location>
        <begin position="48"/>
        <end position="74"/>
    </location>
</feature>
<proteinExistence type="predicted"/>
<evidence type="ECO:0000313" key="2">
    <source>
        <dbReference type="EMBL" id="QHU34774.1"/>
    </source>
</evidence>
<protein>
    <submittedName>
        <fullName evidence="2">Uncharacterized protein</fullName>
    </submittedName>
</protein>